<proteinExistence type="predicted"/>
<feature type="chain" id="PRO_5004633481" evidence="1">
    <location>
        <begin position="19"/>
        <end position="247"/>
    </location>
</feature>
<dbReference type="RefSeq" id="WP_021589457.1">
    <property type="nucleotide sequence ID" value="NZ_AWEY01000018.1"/>
</dbReference>
<accession>U2P753</accession>
<evidence type="ECO:0000313" key="3">
    <source>
        <dbReference type="EMBL" id="ERK39524.1"/>
    </source>
</evidence>
<gene>
    <name evidence="3" type="ORF">HMPREF9135_2010</name>
</gene>
<organism evidence="3 4">
    <name type="scientific">Segatella baroniae F0067</name>
    <dbReference type="NCBI Taxonomy" id="1115809"/>
    <lineage>
        <taxon>Bacteria</taxon>
        <taxon>Pseudomonadati</taxon>
        <taxon>Bacteroidota</taxon>
        <taxon>Bacteroidia</taxon>
        <taxon>Bacteroidales</taxon>
        <taxon>Prevotellaceae</taxon>
        <taxon>Segatella</taxon>
    </lineage>
</organism>
<dbReference type="PATRIC" id="fig|1115809.3.peg.1105"/>
<reference evidence="3 4" key="1">
    <citation type="submission" date="2013-08" db="EMBL/GenBank/DDBJ databases">
        <authorList>
            <person name="Durkin A.S."/>
            <person name="Haft D.R."/>
            <person name="McCorrison J."/>
            <person name="Torralba M."/>
            <person name="Gillis M."/>
            <person name="Haft D.H."/>
            <person name="Methe B."/>
            <person name="Sutton G."/>
            <person name="Nelson K.E."/>
        </authorList>
    </citation>
    <scope>NUCLEOTIDE SEQUENCE [LARGE SCALE GENOMIC DNA]</scope>
    <source>
        <strain evidence="3 4">F0067</strain>
    </source>
</reference>
<dbReference type="EMBL" id="AWEY01000018">
    <property type="protein sequence ID" value="ERK39524.1"/>
    <property type="molecule type" value="Genomic_DNA"/>
</dbReference>
<name>U2P753_9BACT</name>
<dbReference type="InterPro" id="IPR025665">
    <property type="entry name" value="Beta-barrel_OMP_2"/>
</dbReference>
<comment type="caution">
    <text evidence="3">The sequence shown here is derived from an EMBL/GenBank/DDBJ whole genome shotgun (WGS) entry which is preliminary data.</text>
</comment>
<dbReference type="Proteomes" id="UP000016648">
    <property type="component" value="Unassembled WGS sequence"/>
</dbReference>
<dbReference type="AlphaFoldDB" id="U2P753"/>
<evidence type="ECO:0000313" key="4">
    <source>
        <dbReference type="Proteomes" id="UP000016648"/>
    </source>
</evidence>
<keyword evidence="4" id="KW-1185">Reference proteome</keyword>
<protein>
    <submittedName>
        <fullName evidence="3">Outer membrane protein beta-barrel domain protein</fullName>
    </submittedName>
</protein>
<evidence type="ECO:0000256" key="1">
    <source>
        <dbReference type="SAM" id="SignalP"/>
    </source>
</evidence>
<feature type="signal peptide" evidence="1">
    <location>
        <begin position="1"/>
        <end position="18"/>
    </location>
</feature>
<feature type="domain" description="Outer membrane protein beta-barrel" evidence="2">
    <location>
        <begin position="18"/>
        <end position="214"/>
    </location>
</feature>
<keyword evidence="1" id="KW-0732">Signal</keyword>
<sequence>MKKILVFILSLLSLQANAQIGLHRNDFQIGVNGGLVMSNVGFTPKVNQKGHNGFTGGLTLKYTSEKYFSTICSILGEINYARVGWTEDIIDHDRNPVVNAVTGLAEEYSRTLNYIQVPLFAHLAWGRETKGMQFFVNLGPQFGYLLSESTQMNFDFKNRNMTDRSNQVVAQDTMAVENKLDYGIALGGGIEYAHPKIGHFLLEARYYYGLGNIYGNSKRDYFAKSNLGNIVVKATYLFDVSRTKRHK</sequence>
<evidence type="ECO:0000259" key="2">
    <source>
        <dbReference type="Pfam" id="PF13568"/>
    </source>
</evidence>
<dbReference type="Pfam" id="PF13568">
    <property type="entry name" value="OMP_b-brl_2"/>
    <property type="match status" value="1"/>
</dbReference>